<dbReference type="Gene3D" id="3.40.50.1820">
    <property type="entry name" value="alpha/beta hydrolase"/>
    <property type="match status" value="1"/>
</dbReference>
<dbReference type="PANTHER" id="PTHR11614">
    <property type="entry name" value="PHOSPHOLIPASE-RELATED"/>
    <property type="match status" value="1"/>
</dbReference>
<dbReference type="Proteomes" id="UP000439113">
    <property type="component" value="Unassembled WGS sequence"/>
</dbReference>
<protein>
    <submittedName>
        <fullName evidence="2">Alpha/beta fold hydrolase</fullName>
    </submittedName>
</protein>
<evidence type="ECO:0000313" key="2">
    <source>
        <dbReference type="EMBL" id="MTV32251.1"/>
    </source>
</evidence>
<evidence type="ECO:0000259" key="1">
    <source>
        <dbReference type="Pfam" id="PF12697"/>
    </source>
</evidence>
<comment type="caution">
    <text evidence="2">The sequence shown here is derived from an EMBL/GenBank/DDBJ whole genome shotgun (WGS) entry which is preliminary data.</text>
</comment>
<feature type="domain" description="AB hydrolase-1" evidence="1">
    <location>
        <begin position="129"/>
        <end position="291"/>
    </location>
</feature>
<reference evidence="2 3" key="1">
    <citation type="submission" date="2019-11" db="EMBL/GenBank/DDBJ databases">
        <title>Whole-genome sequence of a Rhodoblastus acidophilus DSM 142.</title>
        <authorList>
            <person name="Kyndt J.A."/>
            <person name="Meyer T.E."/>
        </authorList>
    </citation>
    <scope>NUCLEOTIDE SEQUENCE [LARGE SCALE GENOMIC DNA]</scope>
    <source>
        <strain evidence="2 3">DSM 142</strain>
    </source>
</reference>
<dbReference type="InterPro" id="IPR000073">
    <property type="entry name" value="AB_hydrolase_1"/>
</dbReference>
<dbReference type="InterPro" id="IPR051044">
    <property type="entry name" value="MAG_DAG_Lipase"/>
</dbReference>
<sequence>MEVDSKRSPGRLTRLAKRTILLLAVIAVVLLGVRVHDSQRGPPLELWHTFAPHELKAKALDSADWAAYLKAEDEAFTEVRKNVTDELPADEQIPINRYFKDSPVYPGHFKQDWNRSYTLEPQGTPAGAVVLLHGLTDSPYSLRHIARVYRDRGYFVIAIRLPAHGTVPAALTDVAWEDWSAATRLAVREARRRVAAPLPLHIVGFSNGGALALKYGLDAIEDPKLARPDRLVLISPMIGITQFARFAGLAALPAVFPSFAKAAWLGVVPEFNPFKYNSFPVNGARQSHLVTQVLQEQVARLADEKRLDALAPVLTFQSIMDFTVSTRAIITNFYARLPANGSELVLFDLNRTAKFGQLLRIAANTTVSRLLTPPPRAFRTTIISNASPDSGEVAERVTEAGAETEQTRALGLAYPPGVFSLSHVALPFPLSDSLYGLQPDQDEDFGLNLGAIAPRGERGTLIVSLDALLRMSSNPFFPYMIGRIEEGLTAAAR</sequence>
<gene>
    <name evidence="2" type="ORF">GJ654_14775</name>
</gene>
<dbReference type="EMBL" id="WNKS01000014">
    <property type="protein sequence ID" value="MTV32251.1"/>
    <property type="molecule type" value="Genomic_DNA"/>
</dbReference>
<accession>A0A6N8DSU6</accession>
<name>A0A6N8DSU6_RHOAC</name>
<dbReference type="OrthoDB" id="8476759at2"/>
<dbReference type="RefSeq" id="WP_155446935.1">
    <property type="nucleotide sequence ID" value="NZ_JAOQNR010000011.1"/>
</dbReference>
<dbReference type="InterPro" id="IPR029058">
    <property type="entry name" value="AB_hydrolase_fold"/>
</dbReference>
<dbReference type="Pfam" id="PF12697">
    <property type="entry name" value="Abhydrolase_6"/>
    <property type="match status" value="1"/>
</dbReference>
<dbReference type="GO" id="GO:0016787">
    <property type="term" value="F:hydrolase activity"/>
    <property type="evidence" value="ECO:0007669"/>
    <property type="project" value="UniProtKB-KW"/>
</dbReference>
<dbReference type="SUPFAM" id="SSF53474">
    <property type="entry name" value="alpha/beta-Hydrolases"/>
    <property type="match status" value="1"/>
</dbReference>
<proteinExistence type="predicted"/>
<keyword evidence="2" id="KW-0378">Hydrolase</keyword>
<dbReference type="AlphaFoldDB" id="A0A6N8DSU6"/>
<evidence type="ECO:0000313" key="3">
    <source>
        <dbReference type="Proteomes" id="UP000439113"/>
    </source>
</evidence>
<organism evidence="2 3">
    <name type="scientific">Rhodoblastus acidophilus</name>
    <name type="common">Rhodopseudomonas acidophila</name>
    <dbReference type="NCBI Taxonomy" id="1074"/>
    <lineage>
        <taxon>Bacteria</taxon>
        <taxon>Pseudomonadati</taxon>
        <taxon>Pseudomonadota</taxon>
        <taxon>Alphaproteobacteria</taxon>
        <taxon>Hyphomicrobiales</taxon>
        <taxon>Rhodoblastaceae</taxon>
        <taxon>Rhodoblastus</taxon>
    </lineage>
</organism>